<evidence type="ECO:0000256" key="6">
    <source>
        <dbReference type="SAM" id="Phobius"/>
    </source>
</evidence>
<dbReference type="InterPro" id="IPR013320">
    <property type="entry name" value="ConA-like_dom_sf"/>
</dbReference>
<evidence type="ECO:0000256" key="2">
    <source>
        <dbReference type="ARBA" id="ARBA00022692"/>
    </source>
</evidence>
<evidence type="ECO:0000256" key="3">
    <source>
        <dbReference type="ARBA" id="ARBA00022729"/>
    </source>
</evidence>
<accession>A0A0L0G6F5</accession>
<comment type="subcellular location">
    <subcellularLocation>
        <location evidence="1">Membrane</location>
        <topology evidence="1">Single-pass type I membrane protein</topology>
    </subcellularLocation>
</comment>
<dbReference type="SUPFAM" id="SSF49899">
    <property type="entry name" value="Concanavalin A-like lectins/glucanases"/>
    <property type="match status" value="1"/>
</dbReference>
<evidence type="ECO:0000256" key="1">
    <source>
        <dbReference type="ARBA" id="ARBA00004479"/>
    </source>
</evidence>
<dbReference type="GeneID" id="25903691"/>
<proteinExistence type="predicted"/>
<reference evidence="8 9" key="1">
    <citation type="submission" date="2011-02" db="EMBL/GenBank/DDBJ databases">
        <title>The Genome Sequence of Sphaeroforma arctica JP610.</title>
        <authorList>
            <consortium name="The Broad Institute Genome Sequencing Platform"/>
            <person name="Russ C."/>
            <person name="Cuomo C."/>
            <person name="Young S.K."/>
            <person name="Zeng Q."/>
            <person name="Gargeya S."/>
            <person name="Alvarado L."/>
            <person name="Berlin A."/>
            <person name="Chapman S.B."/>
            <person name="Chen Z."/>
            <person name="Freedman E."/>
            <person name="Gellesch M."/>
            <person name="Goldberg J."/>
            <person name="Griggs A."/>
            <person name="Gujja S."/>
            <person name="Heilman E."/>
            <person name="Heiman D."/>
            <person name="Howarth C."/>
            <person name="Mehta T."/>
            <person name="Neiman D."/>
            <person name="Pearson M."/>
            <person name="Roberts A."/>
            <person name="Saif S."/>
            <person name="Shea T."/>
            <person name="Shenoy N."/>
            <person name="Sisk P."/>
            <person name="Stolte C."/>
            <person name="Sykes S."/>
            <person name="White J."/>
            <person name="Yandava C."/>
            <person name="Burger G."/>
            <person name="Gray M.W."/>
            <person name="Holland P.W.H."/>
            <person name="King N."/>
            <person name="Lang F.B.F."/>
            <person name="Roger A.J."/>
            <person name="Ruiz-Trillo I."/>
            <person name="Haas B."/>
            <person name="Nusbaum C."/>
            <person name="Birren B."/>
        </authorList>
    </citation>
    <scope>NUCLEOTIDE SEQUENCE [LARGE SCALE GENOMIC DNA]</scope>
    <source>
        <strain evidence="8 9">JP610</strain>
    </source>
</reference>
<gene>
    <name evidence="8" type="ORF">SARC_03187</name>
</gene>
<organism evidence="8 9">
    <name type="scientific">Sphaeroforma arctica JP610</name>
    <dbReference type="NCBI Taxonomy" id="667725"/>
    <lineage>
        <taxon>Eukaryota</taxon>
        <taxon>Ichthyosporea</taxon>
        <taxon>Ichthyophonida</taxon>
        <taxon>Sphaeroforma</taxon>
    </lineage>
</organism>
<dbReference type="InterPro" id="IPR005052">
    <property type="entry name" value="Lectin_leg"/>
</dbReference>
<keyword evidence="4 6" id="KW-1133">Transmembrane helix</keyword>
<evidence type="ECO:0000256" key="5">
    <source>
        <dbReference type="ARBA" id="ARBA00023136"/>
    </source>
</evidence>
<dbReference type="STRING" id="667725.A0A0L0G6F5"/>
<name>A0A0L0G6F5_9EUKA</name>
<dbReference type="InterPro" id="IPR051136">
    <property type="entry name" value="Intracellular_Lectin-GPT"/>
</dbReference>
<dbReference type="GO" id="GO:0005789">
    <property type="term" value="C:endoplasmic reticulum membrane"/>
    <property type="evidence" value="ECO:0007669"/>
    <property type="project" value="TreeGrafter"/>
</dbReference>
<dbReference type="GO" id="GO:0030134">
    <property type="term" value="C:COPII-coated ER to Golgi transport vesicle"/>
    <property type="evidence" value="ECO:0007669"/>
    <property type="project" value="TreeGrafter"/>
</dbReference>
<dbReference type="PANTHER" id="PTHR12223">
    <property type="entry name" value="VESICULAR MANNOSE-BINDING LECTIN"/>
    <property type="match status" value="1"/>
</dbReference>
<dbReference type="GO" id="GO:0006888">
    <property type="term" value="P:endoplasmic reticulum to Golgi vesicle-mediated transport"/>
    <property type="evidence" value="ECO:0007669"/>
    <property type="project" value="TreeGrafter"/>
</dbReference>
<keyword evidence="2 6" id="KW-0812">Transmembrane</keyword>
<dbReference type="GO" id="GO:0000139">
    <property type="term" value="C:Golgi membrane"/>
    <property type="evidence" value="ECO:0007669"/>
    <property type="project" value="TreeGrafter"/>
</dbReference>
<dbReference type="GO" id="GO:0005537">
    <property type="term" value="F:D-mannose binding"/>
    <property type="evidence" value="ECO:0007669"/>
    <property type="project" value="TreeGrafter"/>
</dbReference>
<dbReference type="PROSITE" id="PS51328">
    <property type="entry name" value="L_LECTIN_LIKE"/>
    <property type="match status" value="1"/>
</dbReference>
<sequence length="383" mass="43043">MTIWLTEDRAETGNIFGSKDFFKGLGLMIDTYDNDGKRDNPSLYAVIGDGNTAFNHNNDGGDAVIGKCRVYARNAINPLTIRASYADKTLMVSVDETSNGKYYEPCFTVSKIEIPTGYYFGVSAATGGLADDHIVQSFQTFSRQSAAQNEQRKQDATLKLSDEEHEDLVRKFGEHVAEFNANQNAYKQEHKDDADYQEDPSEVVNGYGAKTLEAISEFQRSLNAMFQFEMKELDANIKNNHILVLRQLKTMKKQIQQINEKMELQGNLLHESVGEAKGSSGDTKSLERLISSMGIKIDAMTEKVGALEHKYDQLEKGIKFQQESGHKDIKRSLKQETQKMKAHVEEGGNSYFWAAAVVVAVQVVLLIAYIVFKKTSEREKKFI</sequence>
<keyword evidence="5 6" id="KW-0472">Membrane</keyword>
<keyword evidence="9" id="KW-1185">Reference proteome</keyword>
<evidence type="ECO:0000256" key="4">
    <source>
        <dbReference type="ARBA" id="ARBA00022989"/>
    </source>
</evidence>
<dbReference type="AlphaFoldDB" id="A0A0L0G6F5"/>
<dbReference type="GO" id="GO:0005793">
    <property type="term" value="C:endoplasmic reticulum-Golgi intermediate compartment"/>
    <property type="evidence" value="ECO:0007669"/>
    <property type="project" value="TreeGrafter"/>
</dbReference>
<feature type="transmembrane region" description="Helical" evidence="6">
    <location>
        <begin position="351"/>
        <end position="372"/>
    </location>
</feature>
<dbReference type="EMBL" id="KQ241753">
    <property type="protein sequence ID" value="KNC84590.1"/>
    <property type="molecule type" value="Genomic_DNA"/>
</dbReference>
<keyword evidence="3" id="KW-0732">Signal</keyword>
<protein>
    <recommendedName>
        <fullName evidence="7">L-type lectin-like domain-containing protein</fullName>
    </recommendedName>
</protein>
<dbReference type="Gene3D" id="2.60.120.200">
    <property type="match status" value="1"/>
</dbReference>
<dbReference type="Proteomes" id="UP000054560">
    <property type="component" value="Unassembled WGS sequence"/>
</dbReference>
<evidence type="ECO:0000313" key="9">
    <source>
        <dbReference type="Proteomes" id="UP000054560"/>
    </source>
</evidence>
<feature type="domain" description="L-type lectin-like" evidence="7">
    <location>
        <begin position="1"/>
        <end position="143"/>
    </location>
</feature>
<dbReference type="RefSeq" id="XP_014158492.1">
    <property type="nucleotide sequence ID" value="XM_014303017.1"/>
</dbReference>
<dbReference type="Pfam" id="PF03388">
    <property type="entry name" value="Lectin_leg-like"/>
    <property type="match status" value="1"/>
</dbReference>
<evidence type="ECO:0000313" key="8">
    <source>
        <dbReference type="EMBL" id="KNC84590.1"/>
    </source>
</evidence>
<dbReference type="eggNOG" id="KOG3838">
    <property type="taxonomic scope" value="Eukaryota"/>
</dbReference>
<dbReference type="PANTHER" id="PTHR12223:SF28">
    <property type="entry name" value="LECTIN, MANNOSE BINDING 1 LIKE"/>
    <property type="match status" value="1"/>
</dbReference>
<evidence type="ECO:0000259" key="7">
    <source>
        <dbReference type="PROSITE" id="PS51328"/>
    </source>
</evidence>
<dbReference type="OrthoDB" id="10265193at2759"/>